<evidence type="ECO:0000256" key="1">
    <source>
        <dbReference type="ARBA" id="ARBA00022490"/>
    </source>
</evidence>
<dbReference type="SUPFAM" id="SSF53335">
    <property type="entry name" value="S-adenosyl-L-methionine-dependent methyltransferases"/>
    <property type="match status" value="1"/>
</dbReference>
<name>A0A368EKW8_9PROT</name>
<evidence type="ECO:0000256" key="4">
    <source>
        <dbReference type="ARBA" id="ARBA00022679"/>
    </source>
</evidence>
<keyword evidence="5 6" id="KW-0949">S-adenosyl-L-methionine</keyword>
<comment type="caution">
    <text evidence="7">The sequence shown here is derived from an EMBL/GenBank/DDBJ whole genome shotgun (WGS) entry which is preliminary data.</text>
</comment>
<protein>
    <recommendedName>
        <fullName evidence="6">Ribosomal RNA small subunit methyltransferase G</fullName>
        <ecNumber evidence="6">2.1.1.170</ecNumber>
    </recommendedName>
    <alternativeName>
        <fullName evidence="6">16S rRNA 7-methylguanosine methyltransferase</fullName>
        <shortName evidence="6">16S rRNA m7G methyltransferase</shortName>
    </alternativeName>
</protein>
<accession>A0A368EKW8</accession>
<evidence type="ECO:0000256" key="2">
    <source>
        <dbReference type="ARBA" id="ARBA00022552"/>
    </source>
</evidence>
<dbReference type="EMBL" id="QOQK01000005">
    <property type="protein sequence ID" value="RCL85001.1"/>
    <property type="molecule type" value="Genomic_DNA"/>
</dbReference>
<comment type="caution">
    <text evidence="6">Lacks conserved residue(s) required for the propagation of feature annotation.</text>
</comment>
<dbReference type="InterPro" id="IPR003682">
    <property type="entry name" value="rRNA_ssu_MeTfrase_G"/>
</dbReference>
<evidence type="ECO:0000256" key="5">
    <source>
        <dbReference type="ARBA" id="ARBA00022691"/>
    </source>
</evidence>
<evidence type="ECO:0000313" key="8">
    <source>
        <dbReference type="Proteomes" id="UP000252289"/>
    </source>
</evidence>
<evidence type="ECO:0000313" key="7">
    <source>
        <dbReference type="EMBL" id="RCL85001.1"/>
    </source>
</evidence>
<dbReference type="GO" id="GO:0005829">
    <property type="term" value="C:cytosol"/>
    <property type="evidence" value="ECO:0007669"/>
    <property type="project" value="TreeGrafter"/>
</dbReference>
<dbReference type="PANTHER" id="PTHR31760:SF0">
    <property type="entry name" value="S-ADENOSYL-L-METHIONINE-DEPENDENT METHYLTRANSFERASES SUPERFAMILY PROTEIN"/>
    <property type="match status" value="1"/>
</dbReference>
<dbReference type="Proteomes" id="UP000252289">
    <property type="component" value="Unassembled WGS sequence"/>
</dbReference>
<sequence>MREADANPDVENLAQAFNVSRETIDQLRVYQSLLEKWQSSINLVGPATLRQFWTRHVADSAQLASLASPLARKWVDLGSGGGFPGLVISLMWAGRPALDGGAVHLIESDGRKCEFLKTVIRETGAPAKLHEGRIEEMCQKNPETFEGVDVISARALAPLDKLLLMSAPYFDIHTIGLFMKGRGWQEELTACEVSWNMGLEVVQSKTDQEAKILVCRQLELRQSGYAS</sequence>
<dbReference type="PANTHER" id="PTHR31760">
    <property type="entry name" value="S-ADENOSYL-L-METHIONINE-DEPENDENT METHYLTRANSFERASES SUPERFAMILY PROTEIN"/>
    <property type="match status" value="1"/>
</dbReference>
<comment type="similarity">
    <text evidence="6">Belongs to the methyltransferase superfamily. RNA methyltransferase RsmG family.</text>
</comment>
<dbReference type="Gene3D" id="3.40.50.150">
    <property type="entry name" value="Vaccinia Virus protein VP39"/>
    <property type="match status" value="1"/>
</dbReference>
<feature type="binding site" evidence="6">
    <location>
        <position position="83"/>
    </location>
    <ligand>
        <name>S-adenosyl-L-methionine</name>
        <dbReference type="ChEBI" id="CHEBI:59789"/>
    </ligand>
</feature>
<proteinExistence type="inferred from homology"/>
<keyword evidence="4 6" id="KW-0808">Transferase</keyword>
<gene>
    <name evidence="6 7" type="primary">rsmG</name>
    <name evidence="7" type="ORF">DBW64_01790</name>
</gene>
<dbReference type="AlphaFoldDB" id="A0A368EKW8"/>
<dbReference type="Pfam" id="PF02527">
    <property type="entry name" value="GidB"/>
    <property type="match status" value="1"/>
</dbReference>
<keyword evidence="2 6" id="KW-0698">rRNA processing</keyword>
<feature type="binding site" evidence="6">
    <location>
        <position position="154"/>
    </location>
    <ligand>
        <name>S-adenosyl-L-methionine</name>
        <dbReference type="ChEBI" id="CHEBI:59789"/>
    </ligand>
</feature>
<evidence type="ECO:0000256" key="3">
    <source>
        <dbReference type="ARBA" id="ARBA00022603"/>
    </source>
</evidence>
<dbReference type="PIRSF" id="PIRSF003078">
    <property type="entry name" value="GidB"/>
    <property type="match status" value="1"/>
</dbReference>
<organism evidence="7 8">
    <name type="scientific">PS1 clade bacterium</name>
    <dbReference type="NCBI Taxonomy" id="2175152"/>
    <lineage>
        <taxon>Bacteria</taxon>
        <taxon>Pseudomonadati</taxon>
        <taxon>Pseudomonadota</taxon>
        <taxon>Alphaproteobacteria</taxon>
        <taxon>PS1 clade</taxon>
    </lineage>
</organism>
<dbReference type="GO" id="GO:0070043">
    <property type="term" value="F:rRNA (guanine-N7-)-methyltransferase activity"/>
    <property type="evidence" value="ECO:0007669"/>
    <property type="project" value="UniProtKB-UniRule"/>
</dbReference>
<dbReference type="NCBIfam" id="TIGR00138">
    <property type="entry name" value="rsmG_gidB"/>
    <property type="match status" value="1"/>
</dbReference>
<keyword evidence="1 6" id="KW-0963">Cytoplasm</keyword>
<comment type="subcellular location">
    <subcellularLocation>
        <location evidence="6">Cytoplasm</location>
    </subcellularLocation>
</comment>
<reference evidence="7 8" key="1">
    <citation type="journal article" date="2018" name="Microbiome">
        <title>Fine metagenomic profile of the Mediterranean stratified and mixed water columns revealed by assembly and recruitment.</title>
        <authorList>
            <person name="Haro-Moreno J.M."/>
            <person name="Lopez-Perez M."/>
            <person name="De La Torre J.R."/>
            <person name="Picazo A."/>
            <person name="Camacho A."/>
            <person name="Rodriguez-Valera F."/>
        </authorList>
    </citation>
    <scope>NUCLEOTIDE SEQUENCE [LARGE SCALE GENOMIC DNA]</scope>
    <source>
        <strain evidence="7">MED-G50</strain>
    </source>
</reference>
<evidence type="ECO:0000256" key="6">
    <source>
        <dbReference type="HAMAP-Rule" id="MF_00074"/>
    </source>
</evidence>
<dbReference type="EC" id="2.1.1.170" evidence="6"/>
<dbReference type="InterPro" id="IPR029063">
    <property type="entry name" value="SAM-dependent_MTases_sf"/>
</dbReference>
<feature type="binding site" evidence="6">
    <location>
        <position position="78"/>
    </location>
    <ligand>
        <name>S-adenosyl-L-methionine</name>
        <dbReference type="ChEBI" id="CHEBI:59789"/>
    </ligand>
</feature>
<comment type="catalytic activity">
    <reaction evidence="6">
        <text>guanosine(527) in 16S rRNA + S-adenosyl-L-methionine = N(7)-methylguanosine(527) in 16S rRNA + S-adenosyl-L-homocysteine</text>
        <dbReference type="Rhea" id="RHEA:42732"/>
        <dbReference type="Rhea" id="RHEA-COMP:10209"/>
        <dbReference type="Rhea" id="RHEA-COMP:10210"/>
        <dbReference type="ChEBI" id="CHEBI:57856"/>
        <dbReference type="ChEBI" id="CHEBI:59789"/>
        <dbReference type="ChEBI" id="CHEBI:74269"/>
        <dbReference type="ChEBI" id="CHEBI:74480"/>
        <dbReference type="EC" id="2.1.1.170"/>
    </reaction>
</comment>
<comment type="function">
    <text evidence="6">Specifically methylates the N7 position of guanine in position 527 of 16S rRNA.</text>
</comment>
<keyword evidence="3 6" id="KW-0489">Methyltransferase</keyword>
<dbReference type="HAMAP" id="MF_00074">
    <property type="entry name" value="16SrRNA_methyltr_G"/>
    <property type="match status" value="1"/>
</dbReference>
<feature type="binding site" evidence="6">
    <location>
        <begin position="134"/>
        <end position="135"/>
    </location>
    <ligand>
        <name>S-adenosyl-L-methionine</name>
        <dbReference type="ChEBI" id="CHEBI:59789"/>
    </ligand>
</feature>